<gene>
    <name evidence="1" type="ORF">MILVUS5_LOCUS8957</name>
</gene>
<sequence length="64" mass="7316">MAYFKKFMLNMALLLVLLISIELALARVPLWVSDPHLKAYGRRLMTADGADNGRDHNYDHPPHP</sequence>
<organism evidence="1 2">
    <name type="scientific">Trifolium pratense</name>
    <name type="common">Red clover</name>
    <dbReference type="NCBI Taxonomy" id="57577"/>
    <lineage>
        <taxon>Eukaryota</taxon>
        <taxon>Viridiplantae</taxon>
        <taxon>Streptophyta</taxon>
        <taxon>Embryophyta</taxon>
        <taxon>Tracheophyta</taxon>
        <taxon>Spermatophyta</taxon>
        <taxon>Magnoliopsida</taxon>
        <taxon>eudicotyledons</taxon>
        <taxon>Gunneridae</taxon>
        <taxon>Pentapetalae</taxon>
        <taxon>rosids</taxon>
        <taxon>fabids</taxon>
        <taxon>Fabales</taxon>
        <taxon>Fabaceae</taxon>
        <taxon>Papilionoideae</taxon>
        <taxon>50 kb inversion clade</taxon>
        <taxon>NPAAA clade</taxon>
        <taxon>Hologalegina</taxon>
        <taxon>IRL clade</taxon>
        <taxon>Trifolieae</taxon>
        <taxon>Trifolium</taxon>
    </lineage>
</organism>
<comment type="caution">
    <text evidence="1">The sequence shown here is derived from an EMBL/GenBank/DDBJ whole genome shotgun (WGS) entry which is preliminary data.</text>
</comment>
<protein>
    <submittedName>
        <fullName evidence="1">Uncharacterized protein</fullName>
    </submittedName>
</protein>
<accession>A0ACB0J3J7</accession>
<reference evidence="1" key="1">
    <citation type="submission" date="2023-10" db="EMBL/GenBank/DDBJ databases">
        <authorList>
            <person name="Rodriguez Cubillos JULIANA M."/>
            <person name="De Vega J."/>
        </authorList>
    </citation>
    <scope>NUCLEOTIDE SEQUENCE</scope>
</reference>
<dbReference type="EMBL" id="CASHSV030000024">
    <property type="protein sequence ID" value="CAJ2638816.1"/>
    <property type="molecule type" value="Genomic_DNA"/>
</dbReference>
<name>A0ACB0J3J7_TRIPR</name>
<dbReference type="Proteomes" id="UP001177021">
    <property type="component" value="Unassembled WGS sequence"/>
</dbReference>
<proteinExistence type="predicted"/>
<evidence type="ECO:0000313" key="2">
    <source>
        <dbReference type="Proteomes" id="UP001177021"/>
    </source>
</evidence>
<keyword evidence="2" id="KW-1185">Reference proteome</keyword>
<evidence type="ECO:0000313" key="1">
    <source>
        <dbReference type="EMBL" id="CAJ2638816.1"/>
    </source>
</evidence>